<dbReference type="Proteomes" id="UP000052129">
    <property type="component" value="Unassembled WGS sequence"/>
</dbReference>
<sequence length="51" mass="6115">MYSFFKYTLATANDKEPLHNKSLVVLYHFYLTLLLEEKVYVCRTCHNTKNN</sequence>
<protein>
    <submittedName>
        <fullName evidence="1">Uncharacterized protein</fullName>
    </submittedName>
</protein>
<name>A0A2C9TPC0_STAAU</name>
<accession>A0A1E8WPY7</accession>
<dbReference type="EMBL" id="LALQ01000091">
    <property type="protein sequence ID" value="KMR55269.1"/>
    <property type="molecule type" value="Genomic_DNA"/>
</dbReference>
<gene>
    <name evidence="3" type="ORF">ACR79_03710</name>
    <name evidence="2" type="ORF">EP54_14425</name>
    <name evidence="1" type="ORF">EQ90_05490</name>
</gene>
<reference evidence="3" key="2">
    <citation type="submission" date="2015-06" db="EMBL/GenBank/DDBJ databases">
        <authorList>
            <person name="Diene S.M."/>
            <person name="Von Dach E."/>
            <person name="Fankhauser C."/>
            <person name="Schrenzel J."/>
            <person name="Harbarth S."/>
            <person name="Francois P."/>
        </authorList>
    </citation>
    <scope>NUCLEOTIDE SEQUENCE</scope>
    <source>
        <strain evidence="3">MRSA_S26</strain>
    </source>
</reference>
<accession>A0A2C9TPC0</accession>
<dbReference type="AlphaFoldDB" id="A0A2C9TPC0"/>
<proteinExistence type="predicted"/>
<dbReference type="EMBL" id="LFVP01000002">
    <property type="protein sequence ID" value="KSA80831.1"/>
    <property type="molecule type" value="Genomic_DNA"/>
</dbReference>
<reference evidence="1" key="1">
    <citation type="journal article" date="2015" name="J. Infect. Dis.">
        <title>Parallel Epidemics of Community-Associated Methicillin-Resistant Staphylococcus aureus USA300 Infection in North and South America.</title>
        <authorList>
            <person name="Planet P.J."/>
            <person name="Diaz L."/>
            <person name="Kolokotronis S.O."/>
            <person name="Narechania A."/>
            <person name="Reyes J."/>
            <person name="Xing G."/>
            <person name="Rincon S."/>
            <person name="Smith H."/>
            <person name="Panesso D."/>
            <person name="Ryan C."/>
            <person name="Smith D.P."/>
            <person name="Guzman M."/>
            <person name="Zurita J."/>
            <person name="Sebra R."/>
            <person name="Deikus G."/>
            <person name="Nolan R.L."/>
            <person name="Tenover F.C."/>
            <person name="Weinstock G.M."/>
            <person name="Robinson D.A."/>
            <person name="Arias C.A."/>
        </authorList>
    </citation>
    <scope>NUCLEOTIDE SEQUENCE</scope>
    <source>
        <strain evidence="1">CA15</strain>
        <strain evidence="2">M121</strain>
    </source>
</reference>
<reference evidence="3" key="3">
    <citation type="journal article" date="2016" name="J. Infect. Dis.">
        <title>Comparative Genomics of Community-Associated Methicillin-Resistant Staphylococcus aureus Shows the Emergence of Clone ST8-USA300 in Geneva, Switzerland.</title>
        <authorList>
            <person name="Von Dach E."/>
            <person name="Diene S.M."/>
            <person name="Fankhauser C."/>
            <person name="Schrenzel J."/>
            <person name="Harbarth S."/>
            <person name="Francois P."/>
        </authorList>
    </citation>
    <scope>NUCLEOTIDE SEQUENCE</scope>
    <source>
        <strain evidence="3">MRSA_S26</strain>
    </source>
</reference>
<organism evidence="1">
    <name type="scientific">Staphylococcus aureus</name>
    <dbReference type="NCBI Taxonomy" id="1280"/>
    <lineage>
        <taxon>Bacteria</taxon>
        <taxon>Bacillati</taxon>
        <taxon>Bacillota</taxon>
        <taxon>Bacilli</taxon>
        <taxon>Bacillales</taxon>
        <taxon>Staphylococcaceae</taxon>
        <taxon>Staphylococcus</taxon>
    </lineage>
</organism>
<comment type="caution">
    <text evidence="1">The sequence shown here is derived from an EMBL/GenBank/DDBJ whole genome shotgun (WGS) entry which is preliminary data.</text>
</comment>
<dbReference type="KEGG" id="sams:NI36_05605"/>
<evidence type="ECO:0000313" key="1">
    <source>
        <dbReference type="EMBL" id="KMR37632.1"/>
    </source>
</evidence>
<evidence type="ECO:0000313" key="2">
    <source>
        <dbReference type="EMBL" id="KMR55269.1"/>
    </source>
</evidence>
<dbReference type="EMBL" id="LALJ01000006">
    <property type="protein sequence ID" value="KMR37632.1"/>
    <property type="molecule type" value="Genomic_DNA"/>
</dbReference>
<evidence type="ECO:0000313" key="3">
    <source>
        <dbReference type="EMBL" id="KSA80831.1"/>
    </source>
</evidence>